<dbReference type="EC" id="2.7.7.65" evidence="1"/>
<dbReference type="InterPro" id="IPR050469">
    <property type="entry name" value="Diguanylate_Cyclase"/>
</dbReference>
<feature type="transmembrane region" description="Helical" evidence="3">
    <location>
        <begin position="314"/>
        <end position="333"/>
    </location>
</feature>
<keyword evidence="3" id="KW-0472">Membrane</keyword>
<comment type="catalytic activity">
    <reaction evidence="2">
        <text>2 GTP = 3',3'-c-di-GMP + 2 diphosphate</text>
        <dbReference type="Rhea" id="RHEA:24898"/>
        <dbReference type="ChEBI" id="CHEBI:33019"/>
        <dbReference type="ChEBI" id="CHEBI:37565"/>
        <dbReference type="ChEBI" id="CHEBI:58805"/>
        <dbReference type="EC" id="2.7.7.65"/>
    </reaction>
</comment>
<evidence type="ECO:0000313" key="6">
    <source>
        <dbReference type="Proteomes" id="UP000251311"/>
    </source>
</evidence>
<sequence length="503" mass="59537">MKKIIIYSLISFILLITITSIQVYNNLTNYENTNNLKKEEQLANIVNNAHLVSNSLFDTLINKKRVIDIFKKANTSNEEEKVKVRKELYDLLIKDYEKFTNYGIQQFHFHLPNNESFLRFHHPSKFGDNLTDVRASVKYVNENQLRIVGFEEGRIFNGYRFVYPLFDENNTYIGSVELSSSLLNFKIIFEKNDSSDLDYILKKDIVEKKVFKEQLNNYKNYPLLDNFLIQRIIADYDINCKHKESKEYILKELAKDKKNAKRINNLEKFNTLYFHNFKVFSINFVPLINDFTSEKVGYKIMFTESDYFKYILDLYMIILIIILLSILIGYIIYKKEEEKELNKELAMHDQLTNIYNRHYFTKKIKNEVINNKSLKSELSLIMFDIDHFKLINDNYGHNIGDESLVFLSNLVKNNIRVNDIFCRWGGEEFIILSQKSLEKTIVMTEYLRNMIDTETNNNINIPHFTCSFGVISLENITTLEEGIKKVDELLYKSKNEGRNKVSY</sequence>
<keyword evidence="3" id="KW-0812">Transmembrane</keyword>
<dbReference type="EMBL" id="MUXF01000016">
    <property type="protein sequence ID" value="PUE65380.1"/>
    <property type="molecule type" value="Genomic_DNA"/>
</dbReference>
<dbReference type="InterPro" id="IPR029150">
    <property type="entry name" value="dCache_3"/>
</dbReference>
<dbReference type="PANTHER" id="PTHR45138:SF9">
    <property type="entry name" value="DIGUANYLATE CYCLASE DGCM-RELATED"/>
    <property type="match status" value="1"/>
</dbReference>
<dbReference type="RefSeq" id="WP_108528177.1">
    <property type="nucleotide sequence ID" value="NZ_MUXF01000016.1"/>
</dbReference>
<dbReference type="SMART" id="SM00267">
    <property type="entry name" value="GGDEF"/>
    <property type="match status" value="1"/>
</dbReference>
<gene>
    <name evidence="5" type="ORF">B0175_08560</name>
</gene>
<evidence type="ECO:0000256" key="2">
    <source>
        <dbReference type="ARBA" id="ARBA00034247"/>
    </source>
</evidence>
<evidence type="ECO:0000256" key="1">
    <source>
        <dbReference type="ARBA" id="ARBA00012528"/>
    </source>
</evidence>
<dbReference type="PROSITE" id="PS50887">
    <property type="entry name" value="GGDEF"/>
    <property type="match status" value="1"/>
</dbReference>
<dbReference type="Pfam" id="PF00990">
    <property type="entry name" value="GGDEF"/>
    <property type="match status" value="1"/>
</dbReference>
<keyword evidence="6" id="KW-1185">Reference proteome</keyword>
<dbReference type="SUPFAM" id="SSF55073">
    <property type="entry name" value="Nucleotide cyclase"/>
    <property type="match status" value="1"/>
</dbReference>
<proteinExistence type="predicted"/>
<dbReference type="CDD" id="cd01949">
    <property type="entry name" value="GGDEF"/>
    <property type="match status" value="1"/>
</dbReference>
<reference evidence="5 6" key="1">
    <citation type="submission" date="2017-02" db="EMBL/GenBank/DDBJ databases">
        <title>Arcobacter lacus sp. nov., a new species isolated from reclaimed water.</title>
        <authorList>
            <person name="Figueras M.J."/>
            <person name="Perez-Cataluna A."/>
            <person name="Salas-Masso N."/>
        </authorList>
    </citation>
    <scope>NUCLEOTIDE SEQUENCE [LARGE SCALE GENOMIC DNA]</scope>
    <source>
        <strain evidence="5 6">RW43-9</strain>
    </source>
</reference>
<comment type="caution">
    <text evidence="5">The sequence shown here is derived from an EMBL/GenBank/DDBJ whole genome shotgun (WGS) entry which is preliminary data.</text>
</comment>
<dbReference type="Gene3D" id="3.30.70.270">
    <property type="match status" value="1"/>
</dbReference>
<dbReference type="InterPro" id="IPR029787">
    <property type="entry name" value="Nucleotide_cyclase"/>
</dbReference>
<dbReference type="InterPro" id="IPR043128">
    <property type="entry name" value="Rev_trsase/Diguanyl_cyclase"/>
</dbReference>
<evidence type="ECO:0000256" key="3">
    <source>
        <dbReference type="SAM" id="Phobius"/>
    </source>
</evidence>
<dbReference type="Pfam" id="PF14827">
    <property type="entry name" value="dCache_3"/>
    <property type="match status" value="1"/>
</dbReference>
<accession>A0ABX5JFX0</accession>
<name>A0ABX5JFX0_9BACT</name>
<keyword evidence="3" id="KW-1133">Transmembrane helix</keyword>
<dbReference type="InterPro" id="IPR000160">
    <property type="entry name" value="GGDEF_dom"/>
</dbReference>
<dbReference type="PANTHER" id="PTHR45138">
    <property type="entry name" value="REGULATORY COMPONENTS OF SENSORY TRANSDUCTION SYSTEM"/>
    <property type="match status" value="1"/>
</dbReference>
<dbReference type="NCBIfam" id="TIGR00254">
    <property type="entry name" value="GGDEF"/>
    <property type="match status" value="1"/>
</dbReference>
<dbReference type="Proteomes" id="UP000251311">
    <property type="component" value="Unassembled WGS sequence"/>
</dbReference>
<evidence type="ECO:0000313" key="5">
    <source>
        <dbReference type="EMBL" id="PUE65380.1"/>
    </source>
</evidence>
<feature type="domain" description="GGDEF" evidence="4">
    <location>
        <begin position="376"/>
        <end position="503"/>
    </location>
</feature>
<evidence type="ECO:0000259" key="4">
    <source>
        <dbReference type="PROSITE" id="PS50887"/>
    </source>
</evidence>
<protein>
    <recommendedName>
        <fullName evidence="1">diguanylate cyclase</fullName>
        <ecNumber evidence="1">2.7.7.65</ecNumber>
    </recommendedName>
</protein>
<organism evidence="5 6">
    <name type="scientific">Arcobacter lacus</name>
    <dbReference type="NCBI Taxonomy" id="1912876"/>
    <lineage>
        <taxon>Bacteria</taxon>
        <taxon>Pseudomonadati</taxon>
        <taxon>Campylobacterota</taxon>
        <taxon>Epsilonproteobacteria</taxon>
        <taxon>Campylobacterales</taxon>
        <taxon>Arcobacteraceae</taxon>
        <taxon>Arcobacter</taxon>
    </lineage>
</organism>